<dbReference type="GO" id="GO:0005886">
    <property type="term" value="C:plasma membrane"/>
    <property type="evidence" value="ECO:0007669"/>
    <property type="project" value="TreeGrafter"/>
</dbReference>
<organism evidence="14 15">
    <name type="scientific">Qipengyuania algicida</name>
    <dbReference type="NCBI Taxonomy" id="1836209"/>
    <lineage>
        <taxon>Bacteria</taxon>
        <taxon>Pseudomonadati</taxon>
        <taxon>Pseudomonadota</taxon>
        <taxon>Alphaproteobacteria</taxon>
        <taxon>Sphingomonadales</taxon>
        <taxon>Erythrobacteraceae</taxon>
        <taxon>Qipengyuania</taxon>
    </lineage>
</organism>
<keyword evidence="4" id="KW-0597">Phosphoprotein</keyword>
<dbReference type="InterPro" id="IPR004358">
    <property type="entry name" value="Sig_transdc_His_kin-like_C"/>
</dbReference>
<evidence type="ECO:0000256" key="3">
    <source>
        <dbReference type="ARBA" id="ARBA00012438"/>
    </source>
</evidence>
<evidence type="ECO:0000256" key="7">
    <source>
        <dbReference type="ARBA" id="ARBA00022777"/>
    </source>
</evidence>
<dbReference type="SMART" id="SM00388">
    <property type="entry name" value="HisKA"/>
    <property type="match status" value="1"/>
</dbReference>
<feature type="domain" description="HAMP" evidence="13">
    <location>
        <begin position="174"/>
        <end position="227"/>
    </location>
</feature>
<dbReference type="EC" id="2.7.13.3" evidence="3"/>
<dbReference type="InterPro" id="IPR005467">
    <property type="entry name" value="His_kinase_dom"/>
</dbReference>
<dbReference type="PROSITE" id="PS50109">
    <property type="entry name" value="HIS_KIN"/>
    <property type="match status" value="1"/>
</dbReference>
<dbReference type="SUPFAM" id="SSF158472">
    <property type="entry name" value="HAMP domain-like"/>
    <property type="match status" value="1"/>
</dbReference>
<evidence type="ECO:0000256" key="8">
    <source>
        <dbReference type="ARBA" id="ARBA00022989"/>
    </source>
</evidence>
<keyword evidence="5" id="KW-0808">Transferase</keyword>
<dbReference type="CDD" id="cd00075">
    <property type="entry name" value="HATPase"/>
    <property type="match status" value="1"/>
</dbReference>
<name>A0A845AKN8_9SPHN</name>
<dbReference type="OrthoDB" id="9815202at2"/>
<dbReference type="SUPFAM" id="SSF47384">
    <property type="entry name" value="Homodimeric domain of signal transducing histidine kinase"/>
    <property type="match status" value="1"/>
</dbReference>
<keyword evidence="8 11" id="KW-1133">Transmembrane helix</keyword>
<accession>A0A845AKN8</accession>
<dbReference type="Proteomes" id="UP000439780">
    <property type="component" value="Unassembled WGS sequence"/>
</dbReference>
<evidence type="ECO:0000259" key="13">
    <source>
        <dbReference type="PROSITE" id="PS50885"/>
    </source>
</evidence>
<evidence type="ECO:0000313" key="14">
    <source>
        <dbReference type="EMBL" id="MXP30029.1"/>
    </source>
</evidence>
<dbReference type="Gene3D" id="3.30.565.10">
    <property type="entry name" value="Histidine kinase-like ATPase, C-terminal domain"/>
    <property type="match status" value="1"/>
</dbReference>
<dbReference type="PANTHER" id="PTHR45436">
    <property type="entry name" value="SENSOR HISTIDINE KINASE YKOH"/>
    <property type="match status" value="1"/>
</dbReference>
<dbReference type="Pfam" id="PF02518">
    <property type="entry name" value="HATPase_c"/>
    <property type="match status" value="1"/>
</dbReference>
<dbReference type="Gene3D" id="1.10.287.130">
    <property type="match status" value="1"/>
</dbReference>
<dbReference type="PROSITE" id="PS50885">
    <property type="entry name" value="HAMP"/>
    <property type="match status" value="1"/>
</dbReference>
<evidence type="ECO:0000256" key="5">
    <source>
        <dbReference type="ARBA" id="ARBA00022679"/>
    </source>
</evidence>
<reference evidence="14 15" key="1">
    <citation type="submission" date="2019-12" db="EMBL/GenBank/DDBJ databases">
        <title>Genomic-based taxomic classification of the family Erythrobacteraceae.</title>
        <authorList>
            <person name="Xu L."/>
        </authorList>
    </citation>
    <scope>NUCLEOTIDE SEQUENCE [LARGE SCALE GENOMIC DNA]</scope>
    <source>
        <strain evidence="14 15">KEMB 9005-328</strain>
    </source>
</reference>
<gene>
    <name evidence="14" type="ORF">GRI58_14560</name>
</gene>
<dbReference type="Pfam" id="PF00512">
    <property type="entry name" value="HisKA"/>
    <property type="match status" value="1"/>
</dbReference>
<dbReference type="GO" id="GO:0000155">
    <property type="term" value="F:phosphorelay sensor kinase activity"/>
    <property type="evidence" value="ECO:0007669"/>
    <property type="project" value="InterPro"/>
</dbReference>
<feature type="transmembrane region" description="Helical" evidence="11">
    <location>
        <begin position="153"/>
        <end position="176"/>
    </location>
</feature>
<dbReference type="PRINTS" id="PR00344">
    <property type="entry name" value="BCTRLSENSOR"/>
</dbReference>
<evidence type="ECO:0000256" key="6">
    <source>
        <dbReference type="ARBA" id="ARBA00022692"/>
    </source>
</evidence>
<dbReference type="SMART" id="SM00387">
    <property type="entry name" value="HATPase_c"/>
    <property type="match status" value="1"/>
</dbReference>
<dbReference type="RefSeq" id="WP_160754323.1">
    <property type="nucleotide sequence ID" value="NZ_WTYA01000014.1"/>
</dbReference>
<dbReference type="InterPro" id="IPR036890">
    <property type="entry name" value="HATPase_C_sf"/>
</dbReference>
<dbReference type="Gene3D" id="6.10.340.10">
    <property type="match status" value="1"/>
</dbReference>
<dbReference type="InterPro" id="IPR036097">
    <property type="entry name" value="HisK_dim/P_sf"/>
</dbReference>
<keyword evidence="15" id="KW-1185">Reference proteome</keyword>
<evidence type="ECO:0000313" key="15">
    <source>
        <dbReference type="Proteomes" id="UP000439780"/>
    </source>
</evidence>
<evidence type="ECO:0000259" key="12">
    <source>
        <dbReference type="PROSITE" id="PS50109"/>
    </source>
</evidence>
<dbReference type="InterPro" id="IPR003660">
    <property type="entry name" value="HAMP_dom"/>
</dbReference>
<keyword evidence="6 11" id="KW-0812">Transmembrane</keyword>
<dbReference type="PANTHER" id="PTHR45436:SF8">
    <property type="entry name" value="HISTIDINE KINASE"/>
    <property type="match status" value="1"/>
</dbReference>
<keyword evidence="10 11" id="KW-0472">Membrane</keyword>
<keyword evidence="9" id="KW-0902">Two-component regulatory system</keyword>
<protein>
    <recommendedName>
        <fullName evidence="3">histidine kinase</fullName>
        <ecNumber evidence="3">2.7.13.3</ecNumber>
    </recommendedName>
</protein>
<dbReference type="AlphaFoldDB" id="A0A845AKN8"/>
<dbReference type="SUPFAM" id="SSF55874">
    <property type="entry name" value="ATPase domain of HSP90 chaperone/DNA topoisomerase II/histidine kinase"/>
    <property type="match status" value="1"/>
</dbReference>
<feature type="domain" description="Histidine kinase" evidence="12">
    <location>
        <begin position="235"/>
        <end position="446"/>
    </location>
</feature>
<evidence type="ECO:0000256" key="11">
    <source>
        <dbReference type="SAM" id="Phobius"/>
    </source>
</evidence>
<dbReference type="InterPro" id="IPR050428">
    <property type="entry name" value="TCS_sensor_his_kinase"/>
</dbReference>
<dbReference type="Pfam" id="PF00672">
    <property type="entry name" value="HAMP"/>
    <property type="match status" value="1"/>
</dbReference>
<dbReference type="CDD" id="cd00082">
    <property type="entry name" value="HisKA"/>
    <property type="match status" value="1"/>
</dbReference>
<dbReference type="InterPro" id="IPR003594">
    <property type="entry name" value="HATPase_dom"/>
</dbReference>
<comment type="caution">
    <text evidence="14">The sequence shown here is derived from an EMBL/GenBank/DDBJ whole genome shotgun (WGS) entry which is preliminary data.</text>
</comment>
<evidence type="ECO:0000256" key="1">
    <source>
        <dbReference type="ARBA" id="ARBA00000085"/>
    </source>
</evidence>
<comment type="subcellular location">
    <subcellularLocation>
        <location evidence="2">Membrane</location>
    </subcellularLocation>
</comment>
<proteinExistence type="predicted"/>
<evidence type="ECO:0000256" key="2">
    <source>
        <dbReference type="ARBA" id="ARBA00004370"/>
    </source>
</evidence>
<keyword evidence="7" id="KW-0418">Kinase</keyword>
<comment type="catalytic activity">
    <reaction evidence="1">
        <text>ATP + protein L-histidine = ADP + protein N-phospho-L-histidine.</text>
        <dbReference type="EC" id="2.7.13.3"/>
    </reaction>
</comment>
<evidence type="ECO:0000256" key="9">
    <source>
        <dbReference type="ARBA" id="ARBA00023012"/>
    </source>
</evidence>
<dbReference type="CDD" id="cd06225">
    <property type="entry name" value="HAMP"/>
    <property type="match status" value="1"/>
</dbReference>
<dbReference type="EMBL" id="WTYA01000014">
    <property type="protein sequence ID" value="MXP30029.1"/>
    <property type="molecule type" value="Genomic_DNA"/>
</dbReference>
<dbReference type="InterPro" id="IPR003661">
    <property type="entry name" value="HisK_dim/P_dom"/>
</dbReference>
<evidence type="ECO:0000256" key="10">
    <source>
        <dbReference type="ARBA" id="ARBA00023136"/>
    </source>
</evidence>
<dbReference type="SMART" id="SM00304">
    <property type="entry name" value="HAMP"/>
    <property type="match status" value="1"/>
</dbReference>
<sequence>MRGLFGSAAYRIAFASSLAFALAVLGIGAESYLAVQKAFALQIDQTIEEGSNALLSELKDEGLSGLGEAVTQRERMAGNSLGFAVFDPAGNRVAGALNTPMPSEGWARIIFTDPGEGPDPARAKTTMLPKGYRLTVAADLEPLERIDDQLYEVFAFGFLAALAIGTGIALALGGYLRRRLTQVERVANAFARGDRLARAEVGRRGDEFDRLAAALNAMLDRIAALVNNLKQVTSDLAHDMRTPLSRLRGQLEVLHRAHGPERDILIQEALERIDDILSLFSAILRIAELDEGELHKRFVPIELDTLVTDLVETHIPLAEDSGHIIEEAACDECRVIGDRELLAQALINLIENAVRHTPAGTRISVGARKDGDSCCAFVADDGPGIATDDLGRVTQRFVRLDAARTSPGNGLGLSLVKSVAEAHGGRLELNDHEPGLAATLILPGIAA</sequence>
<evidence type="ECO:0000256" key="4">
    <source>
        <dbReference type="ARBA" id="ARBA00022553"/>
    </source>
</evidence>